<sequence length="322" mass="34581">MQPESEPGGGGPVDESVREPPGIALRPMVGWYSGYRQAGVPAGRHRGLPSPYLTLILTLDDPLTVLAHPDPGQVPGDFRLLLGGLHTAPALIGHDGRQSGVQIALDPLGARALLGIPAGELAEIDVSADDVLGRDIVLAQERLRAAKDWLGRFAVVDDWLAKRAAKSVVTAIPAELTHAWRLLRRSNGTVPIADLASELGWSARRLSGRFSAEFGLTPKAAARVIRFDRVRRRLADRARRGPVEVWPDAGRRRGLGLAGLAVDAGYYDQAHLDREFNALAGCPPVAWLAEEFRNIQSGAVPGEGTWNRPEDEGPGGTTTKEQ</sequence>
<reference evidence="6 7" key="1">
    <citation type="submission" date="2020-02" db="EMBL/GenBank/DDBJ databases">
        <title>Acidophilic actinobacteria isolated from forest soil.</title>
        <authorList>
            <person name="Golinska P."/>
        </authorList>
    </citation>
    <scope>NUCLEOTIDE SEQUENCE [LARGE SCALE GENOMIC DNA]</scope>
    <source>
        <strain evidence="6 7">NL8</strain>
    </source>
</reference>
<proteinExistence type="predicted"/>
<evidence type="ECO:0000259" key="5">
    <source>
        <dbReference type="PROSITE" id="PS01124"/>
    </source>
</evidence>
<keyword evidence="1" id="KW-0805">Transcription regulation</keyword>
<gene>
    <name evidence="6" type="ORF">KGQ19_40445</name>
</gene>
<dbReference type="InterPro" id="IPR018060">
    <property type="entry name" value="HTH_AraC"/>
</dbReference>
<dbReference type="Proteomes" id="UP000730482">
    <property type="component" value="Unassembled WGS sequence"/>
</dbReference>
<evidence type="ECO:0000313" key="7">
    <source>
        <dbReference type="Proteomes" id="UP000730482"/>
    </source>
</evidence>
<keyword evidence="2" id="KW-0238">DNA-binding</keyword>
<dbReference type="Gene3D" id="1.10.10.60">
    <property type="entry name" value="Homeodomain-like"/>
    <property type="match status" value="1"/>
</dbReference>
<evidence type="ECO:0000256" key="3">
    <source>
        <dbReference type="ARBA" id="ARBA00023163"/>
    </source>
</evidence>
<dbReference type="PROSITE" id="PS01124">
    <property type="entry name" value="HTH_ARAC_FAMILY_2"/>
    <property type="match status" value="1"/>
</dbReference>
<comment type="caution">
    <text evidence="6">The sequence shown here is derived from an EMBL/GenBank/DDBJ whole genome shotgun (WGS) entry which is preliminary data.</text>
</comment>
<keyword evidence="3" id="KW-0804">Transcription</keyword>
<evidence type="ECO:0000256" key="2">
    <source>
        <dbReference type="ARBA" id="ARBA00023125"/>
    </source>
</evidence>
<evidence type="ECO:0000256" key="1">
    <source>
        <dbReference type="ARBA" id="ARBA00023015"/>
    </source>
</evidence>
<accession>A0ABS5L452</accession>
<name>A0ABS5L452_9ACTN</name>
<feature type="region of interest" description="Disordered" evidence="4">
    <location>
        <begin position="1"/>
        <end position="20"/>
    </location>
</feature>
<dbReference type="PANTHER" id="PTHR46796">
    <property type="entry name" value="HTH-TYPE TRANSCRIPTIONAL ACTIVATOR RHAS-RELATED"/>
    <property type="match status" value="1"/>
</dbReference>
<evidence type="ECO:0000313" key="6">
    <source>
        <dbReference type="EMBL" id="MBS2553143.1"/>
    </source>
</evidence>
<protein>
    <submittedName>
        <fullName evidence="6">AraC family transcriptional regulator</fullName>
    </submittedName>
</protein>
<dbReference type="SMART" id="SM00342">
    <property type="entry name" value="HTH_ARAC"/>
    <property type="match status" value="1"/>
</dbReference>
<dbReference type="PANTHER" id="PTHR46796:SF15">
    <property type="entry name" value="BLL1074 PROTEIN"/>
    <property type="match status" value="1"/>
</dbReference>
<feature type="region of interest" description="Disordered" evidence="4">
    <location>
        <begin position="298"/>
        <end position="322"/>
    </location>
</feature>
<evidence type="ECO:0000256" key="4">
    <source>
        <dbReference type="SAM" id="MobiDB-lite"/>
    </source>
</evidence>
<dbReference type="InterPro" id="IPR050204">
    <property type="entry name" value="AraC_XylS_family_regulators"/>
</dbReference>
<dbReference type="EMBL" id="JAAFYZ010000233">
    <property type="protein sequence ID" value="MBS2553143.1"/>
    <property type="molecule type" value="Genomic_DNA"/>
</dbReference>
<organism evidence="6 7">
    <name type="scientific">Catenulispora pinistramenti</name>
    <dbReference type="NCBI Taxonomy" id="2705254"/>
    <lineage>
        <taxon>Bacteria</taxon>
        <taxon>Bacillati</taxon>
        <taxon>Actinomycetota</taxon>
        <taxon>Actinomycetes</taxon>
        <taxon>Catenulisporales</taxon>
        <taxon>Catenulisporaceae</taxon>
        <taxon>Catenulispora</taxon>
    </lineage>
</organism>
<feature type="domain" description="HTH araC/xylS-type" evidence="5">
    <location>
        <begin position="166"/>
        <end position="290"/>
    </location>
</feature>
<keyword evidence="7" id="KW-1185">Reference proteome</keyword>